<dbReference type="GO" id="GO:0033588">
    <property type="term" value="C:elongator holoenzyme complex"/>
    <property type="evidence" value="ECO:0007669"/>
    <property type="project" value="InterPro"/>
</dbReference>
<dbReference type="Proteomes" id="UP000314982">
    <property type="component" value="Unassembled WGS sequence"/>
</dbReference>
<protein>
    <recommendedName>
        <fullName evidence="9">Elongator complex protein 2</fullName>
    </recommendedName>
</protein>
<evidence type="ECO:0000256" key="1">
    <source>
        <dbReference type="ARBA" id="ARBA00004123"/>
    </source>
</evidence>
<evidence type="ECO:0000313" key="8">
    <source>
        <dbReference type="Proteomes" id="UP000314982"/>
    </source>
</evidence>
<dbReference type="AlphaFoldDB" id="A0A4W5P6U0"/>
<evidence type="ECO:0000313" key="7">
    <source>
        <dbReference type="Ensembl" id="ENSHHUP00000060376.1"/>
    </source>
</evidence>
<dbReference type="SUPFAM" id="SSF50978">
    <property type="entry name" value="WD40 repeat-like"/>
    <property type="match status" value="1"/>
</dbReference>
<dbReference type="PANTHER" id="PTHR44111">
    <property type="entry name" value="ELONGATOR COMPLEX PROTEIN 2"/>
    <property type="match status" value="1"/>
</dbReference>
<reference evidence="7" key="3">
    <citation type="submission" date="2025-09" db="UniProtKB">
        <authorList>
            <consortium name="Ensembl"/>
        </authorList>
    </citation>
    <scope>IDENTIFICATION</scope>
</reference>
<dbReference type="GO" id="GO:0002098">
    <property type="term" value="P:tRNA wobble uridine modification"/>
    <property type="evidence" value="ECO:0007669"/>
    <property type="project" value="InterPro"/>
</dbReference>
<keyword evidence="8" id="KW-1185">Reference proteome</keyword>
<keyword evidence="3" id="KW-0963">Cytoplasm</keyword>
<keyword evidence="6" id="KW-0539">Nucleus</keyword>
<evidence type="ECO:0000256" key="6">
    <source>
        <dbReference type="ARBA" id="ARBA00023242"/>
    </source>
</evidence>
<evidence type="ECO:0000256" key="5">
    <source>
        <dbReference type="ARBA" id="ARBA00022737"/>
    </source>
</evidence>
<dbReference type="PANTHER" id="PTHR44111:SF1">
    <property type="entry name" value="ELONGATOR COMPLEX PROTEIN 2"/>
    <property type="match status" value="1"/>
</dbReference>
<dbReference type="Gene3D" id="2.130.10.10">
    <property type="entry name" value="YVTN repeat-like/Quinoprotein amine dehydrogenase"/>
    <property type="match status" value="1"/>
</dbReference>
<dbReference type="InterPro" id="IPR015943">
    <property type="entry name" value="WD40/YVTN_repeat-like_dom_sf"/>
</dbReference>
<evidence type="ECO:0000256" key="4">
    <source>
        <dbReference type="ARBA" id="ARBA00022574"/>
    </source>
</evidence>
<proteinExistence type="predicted"/>
<evidence type="ECO:0000256" key="3">
    <source>
        <dbReference type="ARBA" id="ARBA00022490"/>
    </source>
</evidence>
<name>A0A4W5P6U0_9TELE</name>
<keyword evidence="5" id="KW-0677">Repeat</keyword>
<dbReference type="Ensembl" id="ENSHHUT00000062437.1">
    <property type="protein sequence ID" value="ENSHHUP00000060376.1"/>
    <property type="gene ID" value="ENSHHUG00000035811.1"/>
</dbReference>
<accession>A0A4W5P6U0</accession>
<organism evidence="7 8">
    <name type="scientific">Hucho hucho</name>
    <name type="common">huchen</name>
    <dbReference type="NCBI Taxonomy" id="62062"/>
    <lineage>
        <taxon>Eukaryota</taxon>
        <taxon>Metazoa</taxon>
        <taxon>Chordata</taxon>
        <taxon>Craniata</taxon>
        <taxon>Vertebrata</taxon>
        <taxon>Euteleostomi</taxon>
        <taxon>Actinopterygii</taxon>
        <taxon>Neopterygii</taxon>
        <taxon>Teleostei</taxon>
        <taxon>Protacanthopterygii</taxon>
        <taxon>Salmoniformes</taxon>
        <taxon>Salmonidae</taxon>
        <taxon>Salmoninae</taxon>
        <taxon>Hucho</taxon>
    </lineage>
</organism>
<evidence type="ECO:0000256" key="2">
    <source>
        <dbReference type="ARBA" id="ARBA00004496"/>
    </source>
</evidence>
<keyword evidence="4" id="KW-0853">WD repeat</keyword>
<dbReference type="InterPro" id="IPR037289">
    <property type="entry name" value="Elp2"/>
</dbReference>
<reference evidence="7" key="2">
    <citation type="submission" date="2025-08" db="UniProtKB">
        <authorList>
            <consortium name="Ensembl"/>
        </authorList>
    </citation>
    <scope>IDENTIFICATION</scope>
</reference>
<dbReference type="STRING" id="62062.ENSHHUP00000060376"/>
<dbReference type="GO" id="GO:0005737">
    <property type="term" value="C:cytoplasm"/>
    <property type="evidence" value="ECO:0007669"/>
    <property type="project" value="UniProtKB-SubCell"/>
</dbReference>
<dbReference type="GO" id="GO:0005634">
    <property type="term" value="C:nucleus"/>
    <property type="evidence" value="ECO:0007669"/>
    <property type="project" value="UniProtKB-SubCell"/>
</dbReference>
<comment type="subcellular location">
    <subcellularLocation>
        <location evidence="2">Cytoplasm</location>
    </subcellularLocation>
    <subcellularLocation>
        <location evidence="1">Nucleus</location>
    </subcellularLocation>
</comment>
<reference evidence="8" key="1">
    <citation type="submission" date="2018-06" db="EMBL/GenBank/DDBJ databases">
        <title>Genome assembly of Danube salmon.</title>
        <authorList>
            <person name="Macqueen D.J."/>
            <person name="Gundappa M.K."/>
        </authorList>
    </citation>
    <scope>NUCLEOTIDE SEQUENCE [LARGE SCALE GENOMIC DNA]</scope>
</reference>
<dbReference type="InterPro" id="IPR036322">
    <property type="entry name" value="WD40_repeat_dom_sf"/>
</dbReference>
<sequence length="183" mass="20445">PGLGPVGTQPPSWGIEALLRTGVHTNHIVWERLHDGCLASVLARQQSSHTGLLWRDCRIHLYVQCNGQSTHKGHEDWIRGVEWVYVEGDLLLASCAQDCLIRVWRLVAKSGTEGNTQDEHTIRMTEDVFKLTDTDASSVFAVTLESVLAGHENKVYGVHWQTLVIKGTVLSTHTPFSPQIRLF</sequence>
<evidence type="ECO:0008006" key="9">
    <source>
        <dbReference type="Google" id="ProtNLM"/>
    </source>
</evidence>